<name>A0ACC0XB03_9ROSI</name>
<organism evidence="1 2">
    <name type="scientific">Pistacia integerrima</name>
    <dbReference type="NCBI Taxonomy" id="434235"/>
    <lineage>
        <taxon>Eukaryota</taxon>
        <taxon>Viridiplantae</taxon>
        <taxon>Streptophyta</taxon>
        <taxon>Embryophyta</taxon>
        <taxon>Tracheophyta</taxon>
        <taxon>Spermatophyta</taxon>
        <taxon>Magnoliopsida</taxon>
        <taxon>eudicotyledons</taxon>
        <taxon>Gunneridae</taxon>
        <taxon>Pentapetalae</taxon>
        <taxon>rosids</taxon>
        <taxon>malvids</taxon>
        <taxon>Sapindales</taxon>
        <taxon>Anacardiaceae</taxon>
        <taxon>Pistacia</taxon>
    </lineage>
</organism>
<dbReference type="EMBL" id="CM047748">
    <property type="protein sequence ID" value="KAJ0014317.1"/>
    <property type="molecule type" value="Genomic_DNA"/>
</dbReference>
<dbReference type="Proteomes" id="UP001163603">
    <property type="component" value="Chromosome 13"/>
</dbReference>
<accession>A0ACC0XB03</accession>
<proteinExistence type="predicted"/>
<gene>
    <name evidence="1" type="ORF">Pint_21685</name>
</gene>
<evidence type="ECO:0000313" key="2">
    <source>
        <dbReference type="Proteomes" id="UP001163603"/>
    </source>
</evidence>
<evidence type="ECO:0000313" key="1">
    <source>
        <dbReference type="EMBL" id="KAJ0014317.1"/>
    </source>
</evidence>
<keyword evidence="2" id="KW-1185">Reference proteome</keyword>
<protein>
    <submittedName>
        <fullName evidence="1">Uncharacterized protein</fullName>
    </submittedName>
</protein>
<sequence>MTNDISDGKPSEEDFACIALSKNDSSVMFASGGKVSLYNMMTFMVMTMFMPSPLATTFWHSILKKIILLPLGWRILPLRYRISELMRSEPNLRVTKSNHRAFISQTLNALVSSGADAQLCMRSIDKWEKAKIKVHTSTSCPSIPLTVKTQA</sequence>
<reference evidence="2" key="1">
    <citation type="journal article" date="2023" name="G3 (Bethesda)">
        <title>Genome assembly and association tests identify interacting loci associated with vigor, precocity, and sex in interspecific pistachio rootstocks.</title>
        <authorList>
            <person name="Palmer W."/>
            <person name="Jacygrad E."/>
            <person name="Sagayaradj S."/>
            <person name="Cavanaugh K."/>
            <person name="Han R."/>
            <person name="Bertier L."/>
            <person name="Beede B."/>
            <person name="Kafkas S."/>
            <person name="Golino D."/>
            <person name="Preece J."/>
            <person name="Michelmore R."/>
        </authorList>
    </citation>
    <scope>NUCLEOTIDE SEQUENCE [LARGE SCALE GENOMIC DNA]</scope>
</reference>
<comment type="caution">
    <text evidence="1">The sequence shown here is derived from an EMBL/GenBank/DDBJ whole genome shotgun (WGS) entry which is preliminary data.</text>
</comment>